<feature type="non-terminal residue" evidence="4">
    <location>
        <position position="1"/>
    </location>
</feature>
<organism evidence="4 5">
    <name type="scientific">Durusdinium trenchii</name>
    <dbReference type="NCBI Taxonomy" id="1381693"/>
    <lineage>
        <taxon>Eukaryota</taxon>
        <taxon>Sar</taxon>
        <taxon>Alveolata</taxon>
        <taxon>Dinophyceae</taxon>
        <taxon>Suessiales</taxon>
        <taxon>Symbiodiniaceae</taxon>
        <taxon>Durusdinium</taxon>
    </lineage>
</organism>
<protein>
    <submittedName>
        <fullName evidence="4">WSC domain-containing protein 2</fullName>
    </submittedName>
</protein>
<name>A0ABP0KHT9_9DINO</name>
<evidence type="ECO:0000256" key="2">
    <source>
        <dbReference type="SAM" id="MobiDB-lite"/>
    </source>
</evidence>
<dbReference type="PANTHER" id="PTHR45964">
    <property type="entry name" value="WSCD FAMILY MEMBER CG9164"/>
    <property type="match status" value="1"/>
</dbReference>
<feature type="transmembrane region" description="Helical" evidence="3">
    <location>
        <begin position="19"/>
        <end position="39"/>
    </location>
</feature>
<dbReference type="EMBL" id="CAXAMM010011540">
    <property type="protein sequence ID" value="CAK9026398.1"/>
    <property type="molecule type" value="Genomic_DNA"/>
</dbReference>
<proteinExistence type="inferred from homology"/>
<evidence type="ECO:0000313" key="5">
    <source>
        <dbReference type="Proteomes" id="UP001642464"/>
    </source>
</evidence>
<dbReference type="SUPFAM" id="SSF52540">
    <property type="entry name" value="P-loop containing nucleoside triphosphate hydrolases"/>
    <property type="match status" value="1"/>
</dbReference>
<evidence type="ECO:0000256" key="3">
    <source>
        <dbReference type="SAM" id="Phobius"/>
    </source>
</evidence>
<comment type="caution">
    <text evidence="4">The sequence shown here is derived from an EMBL/GenBank/DDBJ whole genome shotgun (WGS) entry which is preliminary data.</text>
</comment>
<feature type="compositionally biased region" description="Basic and acidic residues" evidence="2">
    <location>
        <begin position="100"/>
        <end position="109"/>
    </location>
</feature>
<accession>A0ABP0KHT9</accession>
<keyword evidence="5" id="KW-1185">Reference proteome</keyword>
<gene>
    <name evidence="4" type="ORF">SCF082_LOCUS17485</name>
</gene>
<sequence>LRAAAVGTRFPRVVVCLQITSYVLLTVLTIGPLYALELWSIRGLDMRFDLLAQIGVDHGSNSSDLERFAQVLSSVDTDGKLIIVPKDALRPAQTPYDESEASHRDHYDAQKAAPQPEKVISPALANNQQHADKVSKAPIVTSPPQAAPVPSNSKSIQTSWKQILSKPEWVIVNSDGSLKSATKRDTNKRLHVMDGFGVDAESAKFAWFREAPNAASWVETERRVRSEISSLASEALARLRRHGVPCLPKACSQDIGFFDEMDDVAKVFLSSFPGSGNTWVRSILRMGTRKYTGSLYSDKKLGNRQGFLGEMLSPLDPKTSLIKSHFPMWKTGNPSKMRKFKSSIMVVRSPFDAILAELNRIFSGEKHKGVVAESVLTGEGMVRAGPLAEWFANTCRFWEGLNGYSHKSGTVSFFEGNGLRDFRGSRIRDMQGVFSFDIRPMRNGDGFPVFTMFYEDLTRNFVEALAHLFAYVRIVLGSNALPVYDALVCYADQLERAQVGPLRRPAATRANRL</sequence>
<comment type="similarity">
    <text evidence="1">Belongs to the WSCD family.</text>
</comment>
<keyword evidence="3" id="KW-1133">Transmembrane helix</keyword>
<keyword evidence="3" id="KW-0472">Membrane</keyword>
<evidence type="ECO:0000256" key="1">
    <source>
        <dbReference type="ARBA" id="ARBA00010236"/>
    </source>
</evidence>
<dbReference type="InterPro" id="IPR051589">
    <property type="entry name" value="Sialate-O-sulfotransferase"/>
</dbReference>
<reference evidence="4 5" key="1">
    <citation type="submission" date="2024-02" db="EMBL/GenBank/DDBJ databases">
        <authorList>
            <person name="Chen Y."/>
            <person name="Shah S."/>
            <person name="Dougan E. K."/>
            <person name="Thang M."/>
            <person name="Chan C."/>
        </authorList>
    </citation>
    <scope>NUCLEOTIDE SEQUENCE [LARGE SCALE GENOMIC DNA]</scope>
</reference>
<dbReference type="PANTHER" id="PTHR45964:SF9">
    <property type="entry name" value="SULFOTRANSFERASE"/>
    <property type="match status" value="1"/>
</dbReference>
<dbReference type="InterPro" id="IPR027417">
    <property type="entry name" value="P-loop_NTPase"/>
</dbReference>
<dbReference type="Proteomes" id="UP001642464">
    <property type="component" value="Unassembled WGS sequence"/>
</dbReference>
<dbReference type="Gene3D" id="3.40.50.300">
    <property type="entry name" value="P-loop containing nucleotide triphosphate hydrolases"/>
    <property type="match status" value="1"/>
</dbReference>
<keyword evidence="3" id="KW-0812">Transmembrane</keyword>
<evidence type="ECO:0000313" key="4">
    <source>
        <dbReference type="EMBL" id="CAK9026398.1"/>
    </source>
</evidence>
<feature type="region of interest" description="Disordered" evidence="2">
    <location>
        <begin position="92"/>
        <end position="115"/>
    </location>
</feature>